<proteinExistence type="predicted"/>
<feature type="transmembrane region" description="Helical" evidence="1">
    <location>
        <begin position="34"/>
        <end position="51"/>
    </location>
</feature>
<name>A0A4V2S9Q9_9FIRM</name>
<sequence length="55" mass="6144">MLSIKNIDTEEIIYFIIVGVIILLILLGKTTPNSAVMVGLLALGINIRRIIKKYM</sequence>
<gene>
    <name evidence="2" type="ORF">EV214_13823</name>
</gene>
<keyword evidence="1" id="KW-0812">Transmembrane</keyword>
<organism evidence="2 3">
    <name type="scientific">Marinisporobacter balticus</name>
    <dbReference type="NCBI Taxonomy" id="2018667"/>
    <lineage>
        <taxon>Bacteria</taxon>
        <taxon>Bacillati</taxon>
        <taxon>Bacillota</taxon>
        <taxon>Clostridia</taxon>
        <taxon>Peptostreptococcales</taxon>
        <taxon>Thermotaleaceae</taxon>
        <taxon>Marinisporobacter</taxon>
    </lineage>
</organism>
<keyword evidence="1" id="KW-0472">Membrane</keyword>
<keyword evidence="3" id="KW-1185">Reference proteome</keyword>
<dbReference type="Proteomes" id="UP000294919">
    <property type="component" value="Unassembled WGS sequence"/>
</dbReference>
<evidence type="ECO:0000256" key="1">
    <source>
        <dbReference type="SAM" id="Phobius"/>
    </source>
</evidence>
<dbReference type="EMBL" id="SLWV01000038">
    <property type="protein sequence ID" value="TCO68880.1"/>
    <property type="molecule type" value="Genomic_DNA"/>
</dbReference>
<evidence type="ECO:0000313" key="3">
    <source>
        <dbReference type="Proteomes" id="UP000294919"/>
    </source>
</evidence>
<evidence type="ECO:0000313" key="2">
    <source>
        <dbReference type="EMBL" id="TCO68880.1"/>
    </source>
</evidence>
<protein>
    <submittedName>
        <fullName evidence="2">Uncharacterized protein</fullName>
    </submittedName>
</protein>
<dbReference type="AlphaFoldDB" id="A0A4V2S9Q9"/>
<accession>A0A4V2S9Q9</accession>
<keyword evidence="1" id="KW-1133">Transmembrane helix</keyword>
<comment type="caution">
    <text evidence="2">The sequence shown here is derived from an EMBL/GenBank/DDBJ whole genome shotgun (WGS) entry which is preliminary data.</text>
</comment>
<feature type="transmembrane region" description="Helical" evidence="1">
    <location>
        <begin position="12"/>
        <end position="28"/>
    </location>
</feature>
<reference evidence="2 3" key="1">
    <citation type="submission" date="2019-03" db="EMBL/GenBank/DDBJ databases">
        <title>Genomic Encyclopedia of Type Strains, Phase IV (KMG-IV): sequencing the most valuable type-strain genomes for metagenomic binning, comparative biology and taxonomic classification.</title>
        <authorList>
            <person name="Goeker M."/>
        </authorList>
    </citation>
    <scope>NUCLEOTIDE SEQUENCE [LARGE SCALE GENOMIC DNA]</scope>
    <source>
        <strain evidence="2 3">DSM 102940</strain>
    </source>
</reference>